<protein>
    <submittedName>
        <fullName evidence="1 3">Uncharacterized protein</fullName>
    </submittedName>
</protein>
<evidence type="ECO:0000313" key="2">
    <source>
        <dbReference type="Proteomes" id="UP000280834"/>
    </source>
</evidence>
<proteinExistence type="predicted"/>
<accession>A0A0R3QUJ4</accession>
<reference evidence="3" key="1">
    <citation type="submission" date="2017-02" db="UniProtKB">
        <authorList>
            <consortium name="WormBaseParasite"/>
        </authorList>
    </citation>
    <scope>IDENTIFICATION</scope>
</reference>
<evidence type="ECO:0000313" key="3">
    <source>
        <dbReference type="WBParaSite" id="BTMF_0001139601-mRNA-1"/>
    </source>
</evidence>
<sequence>MVFIMKEYCDSDELAFYLDMAMNESQRWLEVLLSFLIYFQKIESFKFSSFCYVSFLFR</sequence>
<evidence type="ECO:0000313" key="1">
    <source>
        <dbReference type="EMBL" id="VDO31871.1"/>
    </source>
</evidence>
<dbReference type="EMBL" id="UZAG01016935">
    <property type="protein sequence ID" value="VDO31871.1"/>
    <property type="molecule type" value="Genomic_DNA"/>
</dbReference>
<dbReference type="Proteomes" id="UP000280834">
    <property type="component" value="Unassembled WGS sequence"/>
</dbReference>
<dbReference type="WBParaSite" id="BTMF_0001139601-mRNA-1">
    <property type="protein sequence ID" value="BTMF_0001139601-mRNA-1"/>
    <property type="gene ID" value="BTMF_0001139601"/>
</dbReference>
<gene>
    <name evidence="1" type="ORF">BTMF_LOCUS9427</name>
</gene>
<organism evidence="3">
    <name type="scientific">Brugia timori</name>
    <dbReference type="NCBI Taxonomy" id="42155"/>
    <lineage>
        <taxon>Eukaryota</taxon>
        <taxon>Metazoa</taxon>
        <taxon>Ecdysozoa</taxon>
        <taxon>Nematoda</taxon>
        <taxon>Chromadorea</taxon>
        <taxon>Rhabditida</taxon>
        <taxon>Spirurina</taxon>
        <taxon>Spiruromorpha</taxon>
        <taxon>Filarioidea</taxon>
        <taxon>Onchocercidae</taxon>
        <taxon>Brugia</taxon>
    </lineage>
</organism>
<name>A0A0R3QUJ4_9BILA</name>
<keyword evidence="2" id="KW-1185">Reference proteome</keyword>
<reference evidence="1 2" key="2">
    <citation type="submission" date="2018-11" db="EMBL/GenBank/DDBJ databases">
        <authorList>
            <consortium name="Pathogen Informatics"/>
        </authorList>
    </citation>
    <scope>NUCLEOTIDE SEQUENCE [LARGE SCALE GENOMIC DNA]</scope>
</reference>
<dbReference type="AlphaFoldDB" id="A0A0R3QUJ4"/>